<protein>
    <submittedName>
        <fullName evidence="6">IclR family transcriptional regulator</fullName>
    </submittedName>
</protein>
<dbReference type="InterPro" id="IPR036390">
    <property type="entry name" value="WH_DNA-bd_sf"/>
</dbReference>
<evidence type="ECO:0000313" key="6">
    <source>
        <dbReference type="EMBL" id="PND33452.1"/>
    </source>
</evidence>
<dbReference type="SMART" id="SM00346">
    <property type="entry name" value="HTH_ICLR"/>
    <property type="match status" value="1"/>
</dbReference>
<keyword evidence="2" id="KW-0238">DNA-binding</keyword>
<sequence>MPNLIPATGRTLAVFEVFAREKRELSNSDMARLLSLADSSCSDLLYTLHSLGYLMRTPKTRQFYPTGRLFEMACQFRQNDPMSAVAQEAVEQLVERTNETAFFGVHERLAVKVAAALPSRRPLRYILDVGDRVAVHASAFGKALLGLLPPQELRAEVARLNLKAVTPHTITDPGKLIANIEAGRKRGWYDTRSEGAEGVTALAVSGWLGGHAVSLSLAGPTERVDKHHAEYLQALRDVRGAILDGQPAAPFFPSK</sequence>
<organism evidence="6 7">
    <name type="scientific">Achromobacter pulmonis</name>
    <dbReference type="NCBI Taxonomy" id="1389932"/>
    <lineage>
        <taxon>Bacteria</taxon>
        <taxon>Pseudomonadati</taxon>
        <taxon>Pseudomonadota</taxon>
        <taxon>Betaproteobacteria</taxon>
        <taxon>Burkholderiales</taxon>
        <taxon>Alcaligenaceae</taxon>
        <taxon>Achromobacter</taxon>
    </lineage>
</organism>
<dbReference type="PROSITE" id="PS51078">
    <property type="entry name" value="ICLR_ED"/>
    <property type="match status" value="1"/>
</dbReference>
<proteinExistence type="predicted"/>
<evidence type="ECO:0000259" key="4">
    <source>
        <dbReference type="PROSITE" id="PS51077"/>
    </source>
</evidence>
<name>A0A2N8KJ41_9BURK</name>
<reference evidence="6 7" key="1">
    <citation type="submission" date="2018-01" db="EMBL/GenBank/DDBJ databases">
        <title>The draft genome of an aniline degradation strain ANB-1.</title>
        <authorList>
            <person name="Zhang L."/>
            <person name="Jiang J."/>
        </authorList>
    </citation>
    <scope>NUCLEOTIDE SEQUENCE [LARGE SCALE GENOMIC DNA]</scope>
    <source>
        <strain evidence="6 7">ANB-1</strain>
    </source>
</reference>
<gene>
    <name evidence="6" type="ORF">C1I89_13310</name>
</gene>
<dbReference type="GO" id="GO:0003677">
    <property type="term" value="F:DNA binding"/>
    <property type="evidence" value="ECO:0007669"/>
    <property type="project" value="UniProtKB-KW"/>
</dbReference>
<keyword evidence="7" id="KW-1185">Reference proteome</keyword>
<dbReference type="EMBL" id="POQS01000003">
    <property type="protein sequence ID" value="PND33452.1"/>
    <property type="molecule type" value="Genomic_DNA"/>
</dbReference>
<feature type="domain" description="HTH iclR-type" evidence="4">
    <location>
        <begin position="5"/>
        <end position="68"/>
    </location>
</feature>
<keyword evidence="1" id="KW-0805">Transcription regulation</keyword>
<dbReference type="SUPFAM" id="SSF55781">
    <property type="entry name" value="GAF domain-like"/>
    <property type="match status" value="1"/>
</dbReference>
<dbReference type="SUPFAM" id="SSF46785">
    <property type="entry name" value="Winged helix' DNA-binding domain"/>
    <property type="match status" value="1"/>
</dbReference>
<evidence type="ECO:0000259" key="5">
    <source>
        <dbReference type="PROSITE" id="PS51078"/>
    </source>
</evidence>
<dbReference type="InterPro" id="IPR036388">
    <property type="entry name" value="WH-like_DNA-bd_sf"/>
</dbReference>
<dbReference type="Gene3D" id="3.30.450.40">
    <property type="match status" value="1"/>
</dbReference>
<dbReference type="Pfam" id="PF09339">
    <property type="entry name" value="HTH_IclR"/>
    <property type="match status" value="1"/>
</dbReference>
<keyword evidence="3" id="KW-0804">Transcription</keyword>
<dbReference type="PANTHER" id="PTHR30136">
    <property type="entry name" value="HELIX-TURN-HELIX TRANSCRIPTIONAL REGULATOR, ICLR FAMILY"/>
    <property type="match status" value="1"/>
</dbReference>
<evidence type="ECO:0000256" key="2">
    <source>
        <dbReference type="ARBA" id="ARBA00023125"/>
    </source>
</evidence>
<dbReference type="Proteomes" id="UP000235994">
    <property type="component" value="Unassembled WGS sequence"/>
</dbReference>
<dbReference type="InterPro" id="IPR005471">
    <property type="entry name" value="Tscrpt_reg_IclR_N"/>
</dbReference>
<dbReference type="GO" id="GO:0045892">
    <property type="term" value="P:negative regulation of DNA-templated transcription"/>
    <property type="evidence" value="ECO:0007669"/>
    <property type="project" value="TreeGrafter"/>
</dbReference>
<dbReference type="InterPro" id="IPR029016">
    <property type="entry name" value="GAF-like_dom_sf"/>
</dbReference>
<dbReference type="PROSITE" id="PS51077">
    <property type="entry name" value="HTH_ICLR"/>
    <property type="match status" value="1"/>
</dbReference>
<comment type="caution">
    <text evidence="6">The sequence shown here is derived from an EMBL/GenBank/DDBJ whole genome shotgun (WGS) entry which is preliminary data.</text>
</comment>
<dbReference type="GO" id="GO:0003700">
    <property type="term" value="F:DNA-binding transcription factor activity"/>
    <property type="evidence" value="ECO:0007669"/>
    <property type="project" value="TreeGrafter"/>
</dbReference>
<evidence type="ECO:0000313" key="7">
    <source>
        <dbReference type="Proteomes" id="UP000235994"/>
    </source>
</evidence>
<dbReference type="PANTHER" id="PTHR30136:SF35">
    <property type="entry name" value="HTH-TYPE TRANSCRIPTIONAL REGULATOR RV1719"/>
    <property type="match status" value="1"/>
</dbReference>
<evidence type="ECO:0000256" key="1">
    <source>
        <dbReference type="ARBA" id="ARBA00023015"/>
    </source>
</evidence>
<feature type="domain" description="IclR-ED" evidence="5">
    <location>
        <begin position="68"/>
        <end position="251"/>
    </location>
</feature>
<dbReference type="Gene3D" id="1.10.10.10">
    <property type="entry name" value="Winged helix-like DNA-binding domain superfamily/Winged helix DNA-binding domain"/>
    <property type="match status" value="1"/>
</dbReference>
<dbReference type="RefSeq" id="WP_102773238.1">
    <property type="nucleotide sequence ID" value="NZ_POQS01000003.1"/>
</dbReference>
<accession>A0A2N8KJ41</accession>
<dbReference type="Pfam" id="PF01614">
    <property type="entry name" value="IclR_C"/>
    <property type="match status" value="1"/>
</dbReference>
<dbReference type="AlphaFoldDB" id="A0A2N8KJ41"/>
<evidence type="ECO:0000256" key="3">
    <source>
        <dbReference type="ARBA" id="ARBA00023163"/>
    </source>
</evidence>
<dbReference type="InterPro" id="IPR014757">
    <property type="entry name" value="Tscrpt_reg_IclR_C"/>
</dbReference>
<dbReference type="InterPro" id="IPR050707">
    <property type="entry name" value="HTH_MetabolicPath_Reg"/>
</dbReference>